<protein>
    <submittedName>
        <fullName evidence="1">Uncharacterized protein</fullName>
    </submittedName>
</protein>
<gene>
    <name evidence="1" type="ORF">METZ01_LOCUS482462</name>
</gene>
<accession>A0A383CDE6</accession>
<sequence>MEESQVETGVVGHRNASQELVGQVAGNVAETGSVLQPGPLYAVDVCPTQIVGPAIDQGGPLPRWGSITFDADHG</sequence>
<organism evidence="1">
    <name type="scientific">marine metagenome</name>
    <dbReference type="NCBI Taxonomy" id="408172"/>
    <lineage>
        <taxon>unclassified sequences</taxon>
        <taxon>metagenomes</taxon>
        <taxon>ecological metagenomes</taxon>
    </lineage>
</organism>
<proteinExistence type="predicted"/>
<reference evidence="1" key="1">
    <citation type="submission" date="2018-05" db="EMBL/GenBank/DDBJ databases">
        <authorList>
            <person name="Lanie J.A."/>
            <person name="Ng W.-L."/>
            <person name="Kazmierczak K.M."/>
            <person name="Andrzejewski T.M."/>
            <person name="Davidsen T.M."/>
            <person name="Wayne K.J."/>
            <person name="Tettelin H."/>
            <person name="Glass J.I."/>
            <person name="Rusch D."/>
            <person name="Podicherti R."/>
            <person name="Tsui H.-C.T."/>
            <person name="Winkler M.E."/>
        </authorList>
    </citation>
    <scope>NUCLEOTIDE SEQUENCE</scope>
</reference>
<feature type="non-terminal residue" evidence="1">
    <location>
        <position position="74"/>
    </location>
</feature>
<evidence type="ECO:0000313" key="1">
    <source>
        <dbReference type="EMBL" id="SVE29608.1"/>
    </source>
</evidence>
<name>A0A383CDE6_9ZZZZ</name>
<dbReference type="AlphaFoldDB" id="A0A383CDE6"/>
<dbReference type="EMBL" id="UINC01207501">
    <property type="protein sequence ID" value="SVE29608.1"/>
    <property type="molecule type" value="Genomic_DNA"/>
</dbReference>